<dbReference type="Pfam" id="PF25390">
    <property type="entry name" value="WD40_RLD"/>
    <property type="match status" value="1"/>
</dbReference>
<feature type="region of interest" description="Disordered" evidence="3">
    <location>
        <begin position="538"/>
        <end position="575"/>
    </location>
</feature>
<evidence type="ECO:0000256" key="1">
    <source>
        <dbReference type="ARBA" id="ARBA00022737"/>
    </source>
</evidence>
<dbReference type="PROSITE" id="PS00626">
    <property type="entry name" value="RCC1_2"/>
    <property type="match status" value="1"/>
</dbReference>
<feature type="repeat" description="RCC1" evidence="2">
    <location>
        <begin position="456"/>
        <end position="512"/>
    </location>
</feature>
<organism evidence="5 6">
    <name type="scientific">Anisakis simplex</name>
    <name type="common">Herring worm</name>
    <dbReference type="NCBI Taxonomy" id="6269"/>
    <lineage>
        <taxon>Eukaryota</taxon>
        <taxon>Metazoa</taxon>
        <taxon>Ecdysozoa</taxon>
        <taxon>Nematoda</taxon>
        <taxon>Chromadorea</taxon>
        <taxon>Rhabditida</taxon>
        <taxon>Spirurina</taxon>
        <taxon>Ascaridomorpha</taxon>
        <taxon>Ascaridoidea</taxon>
        <taxon>Anisakidae</taxon>
        <taxon>Anisakis</taxon>
        <taxon>Anisakis simplex complex</taxon>
    </lineage>
</organism>
<dbReference type="SUPFAM" id="SSF50985">
    <property type="entry name" value="RCC1/BLIP-II"/>
    <property type="match status" value="2"/>
</dbReference>
<reference evidence="5 6" key="1">
    <citation type="submission" date="2018-11" db="EMBL/GenBank/DDBJ databases">
        <authorList>
            <consortium name="Pathogen Informatics"/>
        </authorList>
    </citation>
    <scope>NUCLEOTIDE SEQUENCE [LARGE SCALE GENOMIC DNA]</scope>
</reference>
<dbReference type="InterPro" id="IPR009091">
    <property type="entry name" value="RCC1/BLIP-II"/>
</dbReference>
<gene>
    <name evidence="5" type="ORF">ASIM_LOCUS16943</name>
</gene>
<feature type="repeat" description="RCC1" evidence="2">
    <location>
        <begin position="351"/>
        <end position="401"/>
    </location>
</feature>
<name>A0A3P6RY10_ANISI</name>
<dbReference type="Gene3D" id="2.130.10.30">
    <property type="entry name" value="Regulator of chromosome condensation 1/beta-lactamase-inhibitor protein II"/>
    <property type="match status" value="2"/>
</dbReference>
<dbReference type="PANTHER" id="PTHR22870">
    <property type="entry name" value="REGULATOR OF CHROMOSOME CONDENSATION"/>
    <property type="match status" value="1"/>
</dbReference>
<dbReference type="Pfam" id="PF00415">
    <property type="entry name" value="RCC1"/>
    <property type="match status" value="1"/>
</dbReference>
<evidence type="ECO:0000256" key="2">
    <source>
        <dbReference type="PROSITE-ProRule" id="PRU00235"/>
    </source>
</evidence>
<proteinExistence type="predicted"/>
<protein>
    <recommendedName>
        <fullName evidence="4">RCC1-like domain-containing protein</fullName>
    </recommendedName>
</protein>
<dbReference type="InterPro" id="IPR000408">
    <property type="entry name" value="Reg_chr_condens"/>
</dbReference>
<feature type="repeat" description="RCC1" evidence="2">
    <location>
        <begin position="402"/>
        <end position="455"/>
    </location>
</feature>
<dbReference type="PROSITE" id="PS50012">
    <property type="entry name" value="RCC1_3"/>
    <property type="match status" value="4"/>
</dbReference>
<evidence type="ECO:0000259" key="4">
    <source>
        <dbReference type="Pfam" id="PF25390"/>
    </source>
</evidence>
<feature type="repeat" description="RCC1" evidence="2">
    <location>
        <begin position="609"/>
        <end position="660"/>
    </location>
</feature>
<dbReference type="AlphaFoldDB" id="A0A3P6RY10"/>
<sequence length="1001" mass="112397">MDEVLVEFIARHHYEMHYCDYLATRLKYERLKLCTMVVRNALRLMNSSNAATTTTTTAMDRSSDIQAIIKLAFSAQMDIGNIIRIFNEYDAGDALLPTVLERCATNKSDECRHSIVELYISKLRKNESERDNIERDLRTFLAEHTDISDGIELLLRNGLWSCVAIMVSRSATQHSESVANFLCSDGLEWPVDKVSHLVRTLNGISWNDLSPNAEQLLIRMINYLPHLRSLSHIVSFARIGEGQMNRFHQTGAALYALCTLRLLDATPSFDYTSLPSNLPLSCGSNCITLISEDESVIFIGEFSAGSMKMKDAERNKIVANRYALPRQINVPERVCSVSAGTEHVLCLTTYGNLYSFGKNRFGECGVGHKREVSEASRVRGSFEGIRSICSGHYHSALIDSKGRVFTWGWAIHGQLGHETRDRFEDITVPRLVETIDEEIKAVCCGYAHTIFLSERGIVYGCGNSIYGQLGCGEDVKKRFVYIYLYRPSMIDIPEKVKLISSKYFHGIAVSESQKIYQWGISPLSLKMKAFLAKRVRTANREQQQQQQQQQEQSSSNIPSALLNDKSPDSNPLETSQSYLSVSRVEHMISDDIMAVDAGYSHSALITKSGLIYTWGKGLEMQLGHGNKKEQQEPHQLFEPSVVIWQRVSCGLDFTSAISSDGNVFVWGRNDKCQLGVQSLPAPHLTRKLIIKGPKGPRSIQITADSPCVAIPTRLSSVTALVPSGRALYIYHVFVKELLIGIRISETSSDDINDGNLIRFLQRLDADTISNISSELQRNAIVSAPAIFVHLLAGELQRAIELLVQMPIADKEIDALLRNGCDADETHGNIRVGGERQPSSLLAAIWDLTLKHPNFIEQWKAISTLTRTYPIGDLLLSDRKLSAEASVILATKPDMLNGLSATQKLRLLEKWQPETTLQPIEIAQNDLQACRMFLVECIYYFLRIVDNFFKNMGNRIRYWSCCGNVEKFNASSSSLNNEKRRICSKCSDAWRCAIKSKFSRYA</sequence>
<evidence type="ECO:0000313" key="5">
    <source>
        <dbReference type="EMBL" id="VDK59105.1"/>
    </source>
</evidence>
<dbReference type="PANTHER" id="PTHR22870:SF360">
    <property type="entry name" value="ULTRAVIOLET-B RECEPTOR UVR8"/>
    <property type="match status" value="1"/>
</dbReference>
<dbReference type="InterPro" id="IPR058923">
    <property type="entry name" value="RCC1-like_dom"/>
</dbReference>
<accession>A0A3P6RY10</accession>
<feature type="compositionally biased region" description="Low complexity" evidence="3">
    <location>
        <begin position="541"/>
        <end position="552"/>
    </location>
</feature>
<dbReference type="OrthoDB" id="10256179at2759"/>
<evidence type="ECO:0000313" key="6">
    <source>
        <dbReference type="Proteomes" id="UP000267096"/>
    </source>
</evidence>
<dbReference type="EMBL" id="UYRR01033580">
    <property type="protein sequence ID" value="VDK59105.1"/>
    <property type="molecule type" value="Genomic_DNA"/>
</dbReference>
<dbReference type="Proteomes" id="UP000267096">
    <property type="component" value="Unassembled WGS sequence"/>
</dbReference>
<evidence type="ECO:0000256" key="3">
    <source>
        <dbReference type="SAM" id="MobiDB-lite"/>
    </source>
</evidence>
<dbReference type="InterPro" id="IPR051210">
    <property type="entry name" value="Ub_ligase/GEF_domain"/>
</dbReference>
<dbReference type="PRINTS" id="PR00633">
    <property type="entry name" value="RCCNDNSATION"/>
</dbReference>
<keyword evidence="6" id="KW-1185">Reference proteome</keyword>
<feature type="domain" description="RCC1-like" evidence="4">
    <location>
        <begin position="280"/>
        <end position="520"/>
    </location>
</feature>
<keyword evidence="1" id="KW-0677">Repeat</keyword>